<dbReference type="PANTHER" id="PTHR28629">
    <property type="entry name" value="TRIOKINASE/FMN CYCLASE"/>
    <property type="match status" value="1"/>
</dbReference>
<dbReference type="SUPFAM" id="SSF82549">
    <property type="entry name" value="DAK1/DegV-like"/>
    <property type="match status" value="1"/>
</dbReference>
<dbReference type="Pfam" id="PF02733">
    <property type="entry name" value="Dak1"/>
    <property type="match status" value="1"/>
</dbReference>
<keyword evidence="8" id="KW-1185">Reference proteome</keyword>
<dbReference type="Pfam" id="PF02734">
    <property type="entry name" value="Dak2"/>
    <property type="match status" value="1"/>
</dbReference>
<dbReference type="PANTHER" id="PTHR28629:SF4">
    <property type="entry name" value="TRIOKINASE_FMN CYCLASE"/>
    <property type="match status" value="1"/>
</dbReference>
<protein>
    <submittedName>
        <fullName evidence="7">Dihydroxyacetone kinase</fullName>
        <ecNumber evidence="7">2.7.1.29</ecNumber>
    </submittedName>
</protein>
<evidence type="ECO:0000256" key="3">
    <source>
        <dbReference type="ARBA" id="ARBA00022777"/>
    </source>
</evidence>
<dbReference type="FunFam" id="1.25.40.340:FF:000002">
    <property type="entry name" value="Dihydroxyacetone kinase, L subunit"/>
    <property type="match status" value="1"/>
</dbReference>
<accession>A0A7W6CG07</accession>
<feature type="domain" description="DhaL" evidence="5">
    <location>
        <begin position="366"/>
        <end position="564"/>
    </location>
</feature>
<keyword evidence="1 7" id="KW-0808">Transferase</keyword>
<keyword evidence="4" id="KW-0067">ATP-binding</keyword>
<dbReference type="EC" id="2.7.1.29" evidence="7"/>
<dbReference type="SUPFAM" id="SSF101473">
    <property type="entry name" value="DhaL-like"/>
    <property type="match status" value="1"/>
</dbReference>
<gene>
    <name evidence="7" type="ORF">GGR38_000575</name>
</gene>
<reference evidence="7 8" key="1">
    <citation type="submission" date="2020-08" db="EMBL/GenBank/DDBJ databases">
        <title>Genomic Encyclopedia of Type Strains, Phase IV (KMG-IV): sequencing the most valuable type-strain genomes for metagenomic binning, comparative biology and taxonomic classification.</title>
        <authorList>
            <person name="Goeker M."/>
        </authorList>
    </citation>
    <scope>NUCLEOTIDE SEQUENCE [LARGE SCALE GENOMIC DNA]</scope>
    <source>
        <strain evidence="7 8">DSM 27057</strain>
    </source>
</reference>
<evidence type="ECO:0000259" key="6">
    <source>
        <dbReference type="PROSITE" id="PS51481"/>
    </source>
</evidence>
<dbReference type="GO" id="GO:0004371">
    <property type="term" value="F:glycerone kinase activity"/>
    <property type="evidence" value="ECO:0007669"/>
    <property type="project" value="UniProtKB-EC"/>
</dbReference>
<evidence type="ECO:0000313" key="7">
    <source>
        <dbReference type="EMBL" id="MBB3953648.1"/>
    </source>
</evidence>
<dbReference type="InterPro" id="IPR012737">
    <property type="entry name" value="DhaK_L_YcgS"/>
</dbReference>
<dbReference type="Proteomes" id="UP000548867">
    <property type="component" value="Unassembled WGS sequence"/>
</dbReference>
<feature type="domain" description="DhaK" evidence="6">
    <location>
        <begin position="7"/>
        <end position="331"/>
    </location>
</feature>
<evidence type="ECO:0000256" key="1">
    <source>
        <dbReference type="ARBA" id="ARBA00022679"/>
    </source>
</evidence>
<dbReference type="PROSITE" id="PS51481">
    <property type="entry name" value="DHAK"/>
    <property type="match status" value="1"/>
</dbReference>
<dbReference type="InterPro" id="IPR004007">
    <property type="entry name" value="DhaL_dom"/>
</dbReference>
<dbReference type="NCBIfam" id="TIGR02365">
    <property type="entry name" value="dha_L_ycgS"/>
    <property type="match status" value="1"/>
</dbReference>
<dbReference type="Gene3D" id="3.40.50.10440">
    <property type="entry name" value="Dihydroxyacetone kinase, domain 1"/>
    <property type="match status" value="1"/>
</dbReference>
<evidence type="ECO:0000313" key="8">
    <source>
        <dbReference type="Proteomes" id="UP000548867"/>
    </source>
</evidence>
<dbReference type="AlphaFoldDB" id="A0A7W6CG07"/>
<dbReference type="PROSITE" id="PS51480">
    <property type="entry name" value="DHAL"/>
    <property type="match status" value="1"/>
</dbReference>
<keyword evidence="2" id="KW-0547">Nucleotide-binding</keyword>
<evidence type="ECO:0000259" key="5">
    <source>
        <dbReference type="PROSITE" id="PS51480"/>
    </source>
</evidence>
<comment type="caution">
    <text evidence="7">The sequence shown here is derived from an EMBL/GenBank/DDBJ whole genome shotgun (WGS) entry which is preliminary data.</text>
</comment>
<keyword evidence="3 7" id="KW-0418">Kinase</keyword>
<dbReference type="GO" id="GO:0005829">
    <property type="term" value="C:cytosol"/>
    <property type="evidence" value="ECO:0007669"/>
    <property type="project" value="TreeGrafter"/>
</dbReference>
<dbReference type="FunFam" id="3.40.50.10440:FF:000001">
    <property type="entry name" value="Dihydroxyacetone kinase, DhaK subunit"/>
    <property type="match status" value="1"/>
</dbReference>
<sequence length="572" mass="57748">MKKLINDPAHVVDEMIEGLVLADARLLRLAGETVVIRADYAALRDAGRVTIVSGGGSGHEPAHAGYVGEGMLTAAVAGPVFTSPSVDAVLETILTVGGPAGVLLIVKNYTGDRLNFGLAAEIARTRGVPVEMVVVGDDVALGDGNAAVGRRGIAGTIFVHKIAGAAAQAGLPLARVLAEAQAAAVNVFSMGLALSPCVMPAAGRAGFELGEDEVEFGLGIHGESGVRRATIGPVDAMLEPALEAILRHGKLLPGEEVALMVNGLGGTPALELAIAARFALRNLARQGIGVRSVHCGTFLSALEMAGCSLSLMRLDATRLRRLLAPSAASAWSAPTIPGAMAEVAAPDYGAEEAVSGPAWANAAQQAGFGGAIRAVIAALRHAEPELTQLDSAVGDGDLGISLARGADSVERAFDTLDLTRPARALAQVSALLRRSVGGTSGPLYAMFVLRAALAMAQEQEAGDVSAWARAVQAGCNGMMELGGAAPGDRTMLDALVPAAQALAQGAGDARARLDAAHGAALAGAEATRAMAPRRGRSSYLGDRTLGHPDPGAVGVAVWLGALAAALKEGGAG</sequence>
<evidence type="ECO:0000256" key="2">
    <source>
        <dbReference type="ARBA" id="ARBA00022741"/>
    </source>
</evidence>
<dbReference type="GO" id="GO:0019563">
    <property type="term" value="P:glycerol catabolic process"/>
    <property type="evidence" value="ECO:0007669"/>
    <property type="project" value="TreeGrafter"/>
</dbReference>
<dbReference type="NCBIfam" id="NF011049">
    <property type="entry name" value="PRK14479.1"/>
    <property type="match status" value="1"/>
</dbReference>
<dbReference type="EMBL" id="JACIDX010000002">
    <property type="protein sequence ID" value="MBB3953648.1"/>
    <property type="molecule type" value="Genomic_DNA"/>
</dbReference>
<proteinExistence type="predicted"/>
<dbReference type="InterPro" id="IPR036117">
    <property type="entry name" value="DhaL_dom_sf"/>
</dbReference>
<dbReference type="Gene3D" id="1.25.40.340">
    <property type="match status" value="1"/>
</dbReference>
<dbReference type="InterPro" id="IPR050861">
    <property type="entry name" value="Dihydroxyacetone_Kinase"/>
</dbReference>
<dbReference type="InterPro" id="IPR004006">
    <property type="entry name" value="DhaK_dom"/>
</dbReference>
<organism evidence="7 8">
    <name type="scientific">Novosphingobium sediminicola</name>
    <dbReference type="NCBI Taxonomy" id="563162"/>
    <lineage>
        <taxon>Bacteria</taxon>
        <taxon>Pseudomonadati</taxon>
        <taxon>Pseudomonadota</taxon>
        <taxon>Alphaproteobacteria</taxon>
        <taxon>Sphingomonadales</taxon>
        <taxon>Sphingomonadaceae</taxon>
        <taxon>Novosphingobium</taxon>
    </lineage>
</organism>
<dbReference type="Gene3D" id="3.30.1180.20">
    <property type="entry name" value="Dihydroxyacetone kinase, domain 2"/>
    <property type="match status" value="1"/>
</dbReference>
<dbReference type="GO" id="GO:0005524">
    <property type="term" value="F:ATP binding"/>
    <property type="evidence" value="ECO:0007669"/>
    <property type="project" value="UniProtKB-KW"/>
</dbReference>
<name>A0A7W6CG07_9SPHN</name>
<dbReference type="RefSeq" id="WP_183622467.1">
    <property type="nucleotide sequence ID" value="NZ_JACIDX010000002.1"/>
</dbReference>
<dbReference type="SMART" id="SM01120">
    <property type="entry name" value="Dak2"/>
    <property type="match status" value="1"/>
</dbReference>
<evidence type="ECO:0000256" key="4">
    <source>
        <dbReference type="ARBA" id="ARBA00022840"/>
    </source>
</evidence>